<keyword evidence="8 16" id="KW-0808">Transferase</keyword>
<keyword evidence="7 16" id="KW-0963">Cytoplasm</keyword>
<comment type="similarity">
    <text evidence="14 16">Belongs to the type III pantothenate kinase family.</text>
</comment>
<evidence type="ECO:0000256" key="13">
    <source>
        <dbReference type="ARBA" id="ARBA00022993"/>
    </source>
</evidence>
<feature type="binding site" evidence="16">
    <location>
        <begin position="6"/>
        <end position="13"/>
    </location>
    <ligand>
        <name>ATP</name>
        <dbReference type="ChEBI" id="CHEBI:30616"/>
    </ligand>
</feature>
<evidence type="ECO:0000256" key="16">
    <source>
        <dbReference type="HAMAP-Rule" id="MF_01274"/>
    </source>
</evidence>
<dbReference type="NCBIfam" id="TIGR00671">
    <property type="entry name" value="baf"/>
    <property type="match status" value="1"/>
</dbReference>
<evidence type="ECO:0000256" key="8">
    <source>
        <dbReference type="ARBA" id="ARBA00022679"/>
    </source>
</evidence>
<dbReference type="STRING" id="626523.GCWU000342_01809"/>
<comment type="caution">
    <text evidence="16">Lacks conserved residue(s) required for the propagation of feature annotation.</text>
</comment>
<dbReference type="UniPathway" id="UPA00241">
    <property type="reaction ID" value="UER00352"/>
</dbReference>
<dbReference type="Pfam" id="PF03309">
    <property type="entry name" value="Pan_kinase"/>
    <property type="match status" value="1"/>
</dbReference>
<proteinExistence type="inferred from homology"/>
<dbReference type="EMBL" id="ACIP02000004">
    <property type="protein sequence ID" value="EEP27815.1"/>
    <property type="molecule type" value="Genomic_DNA"/>
</dbReference>
<dbReference type="eggNOG" id="COG1521">
    <property type="taxonomic scope" value="Bacteria"/>
</dbReference>
<accession>C4GCW4</accession>
<protein>
    <recommendedName>
        <fullName evidence="15 16">Type III pantothenate kinase</fullName>
        <ecNumber evidence="6 16">2.7.1.33</ecNumber>
    </recommendedName>
    <alternativeName>
        <fullName evidence="16">PanK-III</fullName>
    </alternativeName>
    <alternativeName>
        <fullName evidence="16">Pantothenic acid kinase</fullName>
    </alternativeName>
</protein>
<evidence type="ECO:0000256" key="7">
    <source>
        <dbReference type="ARBA" id="ARBA00022490"/>
    </source>
</evidence>
<dbReference type="RefSeq" id="WP_006906804.1">
    <property type="nucleotide sequence ID" value="NZ_GG665867.1"/>
</dbReference>
<organism evidence="17 18">
    <name type="scientific">Shuttleworthella satelles DSM 14600</name>
    <dbReference type="NCBI Taxonomy" id="626523"/>
    <lineage>
        <taxon>Bacteria</taxon>
        <taxon>Bacillati</taxon>
        <taxon>Bacillota</taxon>
        <taxon>Clostridia</taxon>
        <taxon>Lachnospirales</taxon>
        <taxon>Lachnospiraceae</taxon>
        <taxon>Shuttleworthella</taxon>
    </lineage>
</organism>
<evidence type="ECO:0000313" key="17">
    <source>
        <dbReference type="EMBL" id="EEP27815.1"/>
    </source>
</evidence>
<reference evidence="17" key="1">
    <citation type="submission" date="2009-04" db="EMBL/GenBank/DDBJ databases">
        <authorList>
            <person name="Weinstock G."/>
            <person name="Sodergren E."/>
            <person name="Clifton S."/>
            <person name="Fulton L."/>
            <person name="Fulton B."/>
            <person name="Courtney L."/>
            <person name="Fronick C."/>
            <person name="Harrison M."/>
            <person name="Strong C."/>
            <person name="Farmer C."/>
            <person name="Delahaunty K."/>
            <person name="Markovic C."/>
            <person name="Hall O."/>
            <person name="Minx P."/>
            <person name="Tomlinson C."/>
            <person name="Mitreva M."/>
            <person name="Nelson J."/>
            <person name="Hou S."/>
            <person name="Wollam A."/>
            <person name="Pepin K.H."/>
            <person name="Johnson M."/>
            <person name="Bhonagiri V."/>
            <person name="Nash W.E."/>
            <person name="Warren W."/>
            <person name="Chinwalla A."/>
            <person name="Mardis E.R."/>
            <person name="Wilson R.K."/>
        </authorList>
    </citation>
    <scope>NUCLEOTIDE SEQUENCE [LARGE SCALE GENOMIC DNA]</scope>
    <source>
        <strain evidence="17">DSM 14600</strain>
    </source>
</reference>
<dbReference type="CDD" id="cd24015">
    <property type="entry name" value="ASKHA_NBD_PanK-III"/>
    <property type="match status" value="1"/>
</dbReference>
<dbReference type="AlphaFoldDB" id="C4GCW4"/>
<dbReference type="PANTHER" id="PTHR34265:SF1">
    <property type="entry name" value="TYPE III PANTOTHENATE KINASE"/>
    <property type="match status" value="1"/>
</dbReference>
<keyword evidence="10 16" id="KW-0418">Kinase</keyword>
<evidence type="ECO:0000256" key="5">
    <source>
        <dbReference type="ARBA" id="ARBA00011738"/>
    </source>
</evidence>
<dbReference type="GO" id="GO:0015937">
    <property type="term" value="P:coenzyme A biosynthetic process"/>
    <property type="evidence" value="ECO:0007669"/>
    <property type="project" value="UniProtKB-UniRule"/>
</dbReference>
<comment type="cofactor">
    <cofactor evidence="16">
        <name>NH4(+)</name>
        <dbReference type="ChEBI" id="CHEBI:28938"/>
    </cofactor>
    <cofactor evidence="16">
        <name>K(+)</name>
        <dbReference type="ChEBI" id="CHEBI:29103"/>
    </cofactor>
    <text evidence="16">A monovalent cation. Ammonium or potassium.</text>
</comment>
<evidence type="ECO:0000256" key="4">
    <source>
        <dbReference type="ARBA" id="ARBA00005225"/>
    </source>
</evidence>
<dbReference type="HAMAP" id="MF_01274">
    <property type="entry name" value="Pantothen_kinase_3"/>
    <property type="match status" value="1"/>
</dbReference>
<comment type="subcellular location">
    <subcellularLocation>
        <location evidence="3 16">Cytoplasm</location>
    </subcellularLocation>
</comment>
<dbReference type="GO" id="GO:0004594">
    <property type="term" value="F:pantothenate kinase activity"/>
    <property type="evidence" value="ECO:0007669"/>
    <property type="project" value="UniProtKB-UniRule"/>
</dbReference>
<comment type="caution">
    <text evidence="17">The sequence shown here is derived from an EMBL/GenBank/DDBJ whole genome shotgun (WGS) entry which is preliminary data.</text>
</comment>
<evidence type="ECO:0000256" key="6">
    <source>
        <dbReference type="ARBA" id="ARBA00012102"/>
    </source>
</evidence>
<sequence>MLLCVDAGNTNITLGVFDGEEMRGPYRMTTRSDRTSDEYGVILTDILQYNGMNPSSVEDCILSSVVPKINYSLINGIYKYFGIHPLLVEAGIKTGIRIVTENPKQIGADRIVDAAGAYEIYGGPCLVLDYGTATTYDLIGDDGAFEAAVIAPGIRISASALWERAAKLPEVELTKPKSILAKETISSMQAGLIFGQIGQTEYIVREMIRASGYQKVKVIATGGLGGMIAKETDCIDIYDPNLTLLGLKIIYQKQRRRVQK</sequence>
<comment type="catalytic activity">
    <reaction evidence="1 16">
        <text>(R)-pantothenate + ATP = (R)-4'-phosphopantothenate + ADP + H(+)</text>
        <dbReference type="Rhea" id="RHEA:16373"/>
        <dbReference type="ChEBI" id="CHEBI:10986"/>
        <dbReference type="ChEBI" id="CHEBI:15378"/>
        <dbReference type="ChEBI" id="CHEBI:29032"/>
        <dbReference type="ChEBI" id="CHEBI:30616"/>
        <dbReference type="ChEBI" id="CHEBI:456216"/>
        <dbReference type="EC" id="2.7.1.33"/>
    </reaction>
</comment>
<feature type="binding site" evidence="16">
    <location>
        <position position="184"/>
    </location>
    <ligand>
        <name>substrate</name>
    </ligand>
</feature>
<dbReference type="InterPro" id="IPR043129">
    <property type="entry name" value="ATPase_NBD"/>
</dbReference>
<feature type="binding site" evidence="16">
    <location>
        <begin position="107"/>
        <end position="110"/>
    </location>
    <ligand>
        <name>substrate</name>
    </ligand>
</feature>
<keyword evidence="16" id="KW-0479">Metal-binding</keyword>
<dbReference type="Proteomes" id="UP000003494">
    <property type="component" value="Unassembled WGS sequence"/>
</dbReference>
<comment type="cofactor">
    <cofactor evidence="2">
        <name>K(+)</name>
        <dbReference type="ChEBI" id="CHEBI:29103"/>
    </cofactor>
</comment>
<evidence type="ECO:0000256" key="1">
    <source>
        <dbReference type="ARBA" id="ARBA00001206"/>
    </source>
</evidence>
<dbReference type="HOGENOM" id="CLU_066627_1_0_9"/>
<feature type="active site" description="Proton acceptor" evidence="16">
    <location>
        <position position="109"/>
    </location>
</feature>
<evidence type="ECO:0000256" key="9">
    <source>
        <dbReference type="ARBA" id="ARBA00022741"/>
    </source>
</evidence>
<dbReference type="SUPFAM" id="SSF53067">
    <property type="entry name" value="Actin-like ATPase domain"/>
    <property type="match status" value="2"/>
</dbReference>
<dbReference type="GO" id="GO:0005524">
    <property type="term" value="F:ATP binding"/>
    <property type="evidence" value="ECO:0007669"/>
    <property type="project" value="UniProtKB-UniRule"/>
</dbReference>
<evidence type="ECO:0000256" key="15">
    <source>
        <dbReference type="ARBA" id="ARBA00040883"/>
    </source>
</evidence>
<keyword evidence="11 16" id="KW-0067">ATP-binding</keyword>
<dbReference type="PANTHER" id="PTHR34265">
    <property type="entry name" value="TYPE III PANTOTHENATE KINASE"/>
    <property type="match status" value="1"/>
</dbReference>
<dbReference type="Gene3D" id="3.30.420.40">
    <property type="match status" value="2"/>
</dbReference>
<dbReference type="EC" id="2.7.1.33" evidence="6 16"/>
<keyword evidence="18" id="KW-1185">Reference proteome</keyword>
<evidence type="ECO:0000256" key="12">
    <source>
        <dbReference type="ARBA" id="ARBA00022958"/>
    </source>
</evidence>
<comment type="function">
    <text evidence="16">Catalyzes the phosphorylation of pantothenate (Pan), the first step in CoA biosynthesis.</text>
</comment>
<dbReference type="NCBIfam" id="NF009855">
    <property type="entry name" value="PRK13321.1"/>
    <property type="match status" value="1"/>
</dbReference>
<evidence type="ECO:0000256" key="14">
    <source>
        <dbReference type="ARBA" id="ARBA00038036"/>
    </source>
</evidence>
<feature type="binding site" evidence="16">
    <location>
        <position position="129"/>
    </location>
    <ligand>
        <name>K(+)</name>
        <dbReference type="ChEBI" id="CHEBI:29103"/>
    </ligand>
</feature>
<gene>
    <name evidence="16 17" type="primary">coaX</name>
    <name evidence="17" type="ORF">GCWU000342_01809</name>
</gene>
<dbReference type="GO" id="GO:0046872">
    <property type="term" value="F:metal ion binding"/>
    <property type="evidence" value="ECO:0007669"/>
    <property type="project" value="UniProtKB-KW"/>
</dbReference>
<feature type="binding site" evidence="16">
    <location>
        <position position="132"/>
    </location>
    <ligand>
        <name>ATP</name>
        <dbReference type="ChEBI" id="CHEBI:30616"/>
    </ligand>
</feature>
<keyword evidence="13 16" id="KW-0173">Coenzyme A biosynthesis</keyword>
<keyword evidence="12 16" id="KW-0630">Potassium</keyword>
<dbReference type="GO" id="GO:0005737">
    <property type="term" value="C:cytoplasm"/>
    <property type="evidence" value="ECO:0007669"/>
    <property type="project" value="UniProtKB-SubCell"/>
</dbReference>
<evidence type="ECO:0000256" key="3">
    <source>
        <dbReference type="ARBA" id="ARBA00004496"/>
    </source>
</evidence>
<dbReference type="InterPro" id="IPR004619">
    <property type="entry name" value="Type_III_PanK"/>
</dbReference>
<comment type="subunit">
    <text evidence="5 16">Homodimer.</text>
</comment>
<keyword evidence="9 16" id="KW-0547">Nucleotide-binding</keyword>
<evidence type="ECO:0000256" key="10">
    <source>
        <dbReference type="ARBA" id="ARBA00022777"/>
    </source>
</evidence>
<evidence type="ECO:0000313" key="18">
    <source>
        <dbReference type="Proteomes" id="UP000003494"/>
    </source>
</evidence>
<comment type="pathway">
    <text evidence="4 16">Cofactor biosynthesis; coenzyme A biosynthesis; CoA from (R)-pantothenate: step 1/5.</text>
</comment>
<evidence type="ECO:0000256" key="2">
    <source>
        <dbReference type="ARBA" id="ARBA00001958"/>
    </source>
</evidence>
<name>C4GCW4_9FIRM</name>
<evidence type="ECO:0000256" key="11">
    <source>
        <dbReference type="ARBA" id="ARBA00022840"/>
    </source>
</evidence>